<dbReference type="InterPro" id="IPR005467">
    <property type="entry name" value="His_kinase_dom"/>
</dbReference>
<dbReference type="PANTHER" id="PTHR43047:SF72">
    <property type="entry name" value="OSMOSENSING HISTIDINE PROTEIN KINASE SLN1"/>
    <property type="match status" value="1"/>
</dbReference>
<comment type="subcellular location">
    <subcellularLocation>
        <location evidence="2">Cell inner membrane</location>
        <topology evidence="2">Multi-pass membrane protein</topology>
    </subcellularLocation>
</comment>
<dbReference type="KEGG" id="gai:IMCC3135_26145"/>
<organism evidence="24 25">
    <name type="scientific">Granulosicoccus antarcticus IMCC3135</name>
    <dbReference type="NCBI Taxonomy" id="1192854"/>
    <lineage>
        <taxon>Bacteria</taxon>
        <taxon>Pseudomonadati</taxon>
        <taxon>Pseudomonadota</taxon>
        <taxon>Gammaproteobacteria</taxon>
        <taxon>Chromatiales</taxon>
        <taxon>Granulosicoccaceae</taxon>
        <taxon>Granulosicoccus</taxon>
    </lineage>
</organism>
<dbReference type="Gene3D" id="1.20.120.160">
    <property type="entry name" value="HPT domain"/>
    <property type="match status" value="2"/>
</dbReference>
<dbReference type="InterPro" id="IPR000014">
    <property type="entry name" value="PAS"/>
</dbReference>
<evidence type="ECO:0000259" key="22">
    <source>
        <dbReference type="PROSITE" id="PS50112"/>
    </source>
</evidence>
<feature type="domain" description="HPt" evidence="23">
    <location>
        <begin position="879"/>
        <end position="975"/>
    </location>
</feature>
<keyword evidence="12 19" id="KW-1133">Transmembrane helix</keyword>
<dbReference type="GO" id="GO:0006355">
    <property type="term" value="P:regulation of DNA-templated transcription"/>
    <property type="evidence" value="ECO:0007669"/>
    <property type="project" value="InterPro"/>
</dbReference>
<dbReference type="PROSITE" id="PS50894">
    <property type="entry name" value="HPT"/>
    <property type="match status" value="2"/>
</dbReference>
<evidence type="ECO:0000256" key="13">
    <source>
        <dbReference type="ARBA" id="ARBA00023012"/>
    </source>
</evidence>
<dbReference type="PROSITE" id="PS50112">
    <property type="entry name" value="PAS"/>
    <property type="match status" value="1"/>
</dbReference>
<dbReference type="CDD" id="cd00082">
    <property type="entry name" value="HisKA"/>
    <property type="match status" value="1"/>
</dbReference>
<evidence type="ECO:0000256" key="8">
    <source>
        <dbReference type="ARBA" id="ARBA00022692"/>
    </source>
</evidence>
<keyword evidence="8 19" id="KW-0812">Transmembrane</keyword>
<evidence type="ECO:0000256" key="19">
    <source>
        <dbReference type="SAM" id="Phobius"/>
    </source>
</evidence>
<dbReference type="EC" id="2.7.13.3" evidence="3"/>
<dbReference type="AlphaFoldDB" id="A0A2Z2P608"/>
<dbReference type="InterPro" id="IPR035965">
    <property type="entry name" value="PAS-like_dom_sf"/>
</dbReference>
<evidence type="ECO:0000256" key="7">
    <source>
        <dbReference type="ARBA" id="ARBA00022679"/>
    </source>
</evidence>
<sequence length="986" mass="107313">MKLNARSRIAFGQIGLLISILLGASFFGLVPDQNASIREGRTAIAEALAANSSALITQYDLRRLEADLQLVVDRNADLLSAGLRTIEGRLIADVDSHRDSWRLDDSDYSTDSQIKVPIWAGSSQWGHVELRFKPLGHEGWLGILNDPLIKLILFVCVSSFIGFYFYLGKMLKHLDPSQAIPGRVRSALDTMAEGLVVLDGKEQIALANSAFEKLLGKTPDELLGVDIGSLPWCDAQGGLLEAQERPWRRALQSGLAEINQRIRLTLVDSTHLTFMINCSPVLGSGGGTHVGVLISFDDVTKLEEQEIELLKSKQQAEEANQAKSVFLANMSHEIRTPMNAILGFTELLRRGISKDEAESRRHLETVYSSGKHLLNLINDILDLSKVEAGKYELEQIDCDPYSVIQEVVRVLHVKANEKGVALQLQVQGSVPVRILSDPGRIRQIVTNLVGNAIKFTDEGVVEVLVRVRAESAADCIRFEIDIVDTGVGMSADALDIIFDAFAQADSSITRQFGGTGLGLSISRNFARAMGGDISVKSEIGQGSTFHVHLSAESVAGAVWVEGDQVLDAAAVQIVDSSSGWMFPDARILVVDDSPANRQLVKLVLQDYGMIVDEAENGQVALDLAAESEYDLILMDVQMPVLDGFAATTALRSRGFQKPVIALTANAMKGFEKECKDAGFSDYFTKPIDIDIFTAKLAAILKAEPVAEKEKKSRSSYIARSDRSTEMSEENSPIVSTLSGVSAEFAELVTSFTNMLGDKLQEMSDAFDRQNYRDLANLAHWLKGTGGTVGFDCFTHSAGQLETAAIDGDTTLVMASMHELWKTAARVQGVGQLPVLIESSASNRSIRSLEAEPTADCMVNTEAVIRGVVEPAPIVSRLAGVANMQALIDDFLDMLNTREQAMQQAWVEQDYDKLETLSRWLKGTGGTLGFDVFTEPADELESAIAARRVDAIPALLEKIGDMNARAQLSASNADNYSQIDIARASES</sequence>
<feature type="domain" description="PAS" evidence="22">
    <location>
        <begin position="180"/>
        <end position="224"/>
    </location>
</feature>
<evidence type="ECO:0000256" key="3">
    <source>
        <dbReference type="ARBA" id="ARBA00012438"/>
    </source>
</evidence>
<dbReference type="FunFam" id="3.30.565.10:FF:000010">
    <property type="entry name" value="Sensor histidine kinase RcsC"/>
    <property type="match status" value="1"/>
</dbReference>
<dbReference type="SUPFAM" id="SSF52172">
    <property type="entry name" value="CheY-like"/>
    <property type="match status" value="1"/>
</dbReference>
<dbReference type="CDD" id="cd17546">
    <property type="entry name" value="REC_hyHK_CKI1_RcsC-like"/>
    <property type="match status" value="1"/>
</dbReference>
<keyword evidence="6 17" id="KW-0597">Phosphoprotein</keyword>
<dbReference type="InterPro" id="IPR003594">
    <property type="entry name" value="HATPase_dom"/>
</dbReference>
<keyword evidence="4" id="KW-1003">Cell membrane</keyword>
<dbReference type="InterPro" id="IPR003661">
    <property type="entry name" value="HisK_dim/P_dom"/>
</dbReference>
<dbReference type="SUPFAM" id="SSF47226">
    <property type="entry name" value="Histidine-containing phosphotransfer domain, HPT domain"/>
    <property type="match status" value="2"/>
</dbReference>
<dbReference type="SMART" id="SM00388">
    <property type="entry name" value="HisKA"/>
    <property type="match status" value="1"/>
</dbReference>
<dbReference type="FunFam" id="1.10.287.130:FF:000038">
    <property type="entry name" value="Sensory transduction histidine kinase"/>
    <property type="match status" value="1"/>
</dbReference>
<evidence type="ECO:0000256" key="17">
    <source>
        <dbReference type="PROSITE-ProRule" id="PRU00169"/>
    </source>
</evidence>
<dbReference type="PRINTS" id="PR00344">
    <property type="entry name" value="BCTRLSENSOR"/>
</dbReference>
<accession>A0A2Z2P608</accession>
<dbReference type="InterPro" id="IPR008207">
    <property type="entry name" value="Sig_transdc_His_kin_Hpt_dom"/>
</dbReference>
<feature type="region of interest" description="Disordered" evidence="18">
    <location>
        <begin position="711"/>
        <end position="731"/>
    </location>
</feature>
<dbReference type="PROSITE" id="PS50109">
    <property type="entry name" value="HIS_KIN"/>
    <property type="match status" value="1"/>
</dbReference>
<dbReference type="SUPFAM" id="SSF47384">
    <property type="entry name" value="Homodimeric domain of signal transducing histidine kinase"/>
    <property type="match status" value="1"/>
</dbReference>
<proteinExistence type="predicted"/>
<dbReference type="RefSeq" id="WP_088920217.1">
    <property type="nucleotide sequence ID" value="NZ_CP018632.1"/>
</dbReference>
<dbReference type="SMART" id="SM00448">
    <property type="entry name" value="REC"/>
    <property type="match status" value="1"/>
</dbReference>
<dbReference type="GO" id="GO:0000155">
    <property type="term" value="F:phosphorelay sensor kinase activity"/>
    <property type="evidence" value="ECO:0007669"/>
    <property type="project" value="InterPro"/>
</dbReference>
<gene>
    <name evidence="24" type="primary">arcB_7</name>
    <name evidence="24" type="ORF">IMCC3135_26145</name>
</gene>
<keyword evidence="15" id="KW-0131">Cell cycle</keyword>
<keyword evidence="10" id="KW-0418">Kinase</keyword>
<evidence type="ECO:0000256" key="2">
    <source>
        <dbReference type="ARBA" id="ARBA00004429"/>
    </source>
</evidence>
<dbReference type="GO" id="GO:0009927">
    <property type="term" value="F:histidine phosphotransfer kinase activity"/>
    <property type="evidence" value="ECO:0007669"/>
    <property type="project" value="TreeGrafter"/>
</dbReference>
<evidence type="ECO:0000256" key="12">
    <source>
        <dbReference type="ARBA" id="ARBA00022989"/>
    </source>
</evidence>
<dbReference type="CDD" id="cd00130">
    <property type="entry name" value="PAS"/>
    <property type="match status" value="1"/>
</dbReference>
<dbReference type="Gene3D" id="3.30.565.10">
    <property type="entry name" value="Histidine kinase-like ATPase, C-terminal domain"/>
    <property type="match status" value="1"/>
</dbReference>
<feature type="modified residue" description="Phosphohistidine" evidence="16">
    <location>
        <position position="779"/>
    </location>
</feature>
<keyword evidence="25" id="KW-1185">Reference proteome</keyword>
<reference evidence="24 25" key="1">
    <citation type="submission" date="2016-12" db="EMBL/GenBank/DDBJ databases">
        <authorList>
            <person name="Song W.-J."/>
            <person name="Kurnit D.M."/>
        </authorList>
    </citation>
    <scope>NUCLEOTIDE SEQUENCE [LARGE SCALE GENOMIC DNA]</scope>
    <source>
        <strain evidence="24 25">IMCC3135</strain>
    </source>
</reference>
<dbReference type="Pfam" id="PF02518">
    <property type="entry name" value="HATPase_c"/>
    <property type="match status" value="1"/>
</dbReference>
<evidence type="ECO:0000259" key="20">
    <source>
        <dbReference type="PROSITE" id="PS50109"/>
    </source>
</evidence>
<dbReference type="OrthoDB" id="9810730at2"/>
<comment type="catalytic activity">
    <reaction evidence="1">
        <text>ATP + protein L-histidine = ADP + protein N-phospho-L-histidine.</text>
        <dbReference type="EC" id="2.7.13.3"/>
    </reaction>
</comment>
<evidence type="ECO:0000256" key="9">
    <source>
        <dbReference type="ARBA" id="ARBA00022741"/>
    </source>
</evidence>
<keyword evidence="5" id="KW-0997">Cell inner membrane</keyword>
<dbReference type="SUPFAM" id="SSF55785">
    <property type="entry name" value="PYP-like sensor domain (PAS domain)"/>
    <property type="match status" value="1"/>
</dbReference>
<feature type="domain" description="Response regulatory" evidence="21">
    <location>
        <begin position="586"/>
        <end position="700"/>
    </location>
</feature>
<evidence type="ECO:0000256" key="18">
    <source>
        <dbReference type="SAM" id="MobiDB-lite"/>
    </source>
</evidence>
<dbReference type="Gene3D" id="1.10.287.130">
    <property type="match status" value="1"/>
</dbReference>
<dbReference type="Gene3D" id="3.30.450.20">
    <property type="entry name" value="PAS domain"/>
    <property type="match status" value="1"/>
</dbReference>
<dbReference type="InterPro" id="IPR011006">
    <property type="entry name" value="CheY-like_superfamily"/>
</dbReference>
<evidence type="ECO:0000256" key="6">
    <source>
        <dbReference type="ARBA" id="ARBA00022553"/>
    </source>
</evidence>
<dbReference type="SMART" id="SM00091">
    <property type="entry name" value="PAS"/>
    <property type="match status" value="1"/>
</dbReference>
<dbReference type="PROSITE" id="PS50110">
    <property type="entry name" value="RESPONSE_REGULATORY"/>
    <property type="match status" value="1"/>
</dbReference>
<keyword evidence="11" id="KW-0067">ATP-binding</keyword>
<evidence type="ECO:0000256" key="5">
    <source>
        <dbReference type="ARBA" id="ARBA00022519"/>
    </source>
</evidence>
<feature type="domain" description="HPt" evidence="23">
    <location>
        <begin position="740"/>
        <end position="829"/>
    </location>
</feature>
<feature type="modified residue" description="4-aspartylphosphate" evidence="17">
    <location>
        <position position="635"/>
    </location>
</feature>
<keyword evidence="14 19" id="KW-0472">Membrane</keyword>
<evidence type="ECO:0000256" key="1">
    <source>
        <dbReference type="ARBA" id="ARBA00000085"/>
    </source>
</evidence>
<dbReference type="SUPFAM" id="SSF55874">
    <property type="entry name" value="ATPase domain of HSP90 chaperone/DNA topoisomerase II/histidine kinase"/>
    <property type="match status" value="1"/>
</dbReference>
<evidence type="ECO:0000256" key="14">
    <source>
        <dbReference type="ARBA" id="ARBA00023136"/>
    </source>
</evidence>
<evidence type="ECO:0000256" key="16">
    <source>
        <dbReference type="PROSITE-ProRule" id="PRU00110"/>
    </source>
</evidence>
<dbReference type="Pfam" id="PF00989">
    <property type="entry name" value="PAS"/>
    <property type="match status" value="1"/>
</dbReference>
<keyword evidence="7 24" id="KW-0808">Transferase</keyword>
<evidence type="ECO:0000256" key="10">
    <source>
        <dbReference type="ARBA" id="ARBA00022777"/>
    </source>
</evidence>
<dbReference type="CDD" id="cd16922">
    <property type="entry name" value="HATPase_EvgS-ArcB-TorS-like"/>
    <property type="match status" value="1"/>
</dbReference>
<dbReference type="SMART" id="SM00387">
    <property type="entry name" value="HATPase_c"/>
    <property type="match status" value="1"/>
</dbReference>
<evidence type="ECO:0000259" key="23">
    <source>
        <dbReference type="PROSITE" id="PS50894"/>
    </source>
</evidence>
<dbReference type="Pfam" id="PF00512">
    <property type="entry name" value="HisKA"/>
    <property type="match status" value="1"/>
</dbReference>
<dbReference type="EMBL" id="CP018632">
    <property type="protein sequence ID" value="ASJ75284.1"/>
    <property type="molecule type" value="Genomic_DNA"/>
</dbReference>
<evidence type="ECO:0000259" key="21">
    <source>
        <dbReference type="PROSITE" id="PS50110"/>
    </source>
</evidence>
<protein>
    <recommendedName>
        <fullName evidence="3">histidine kinase</fullName>
        <ecNumber evidence="3">2.7.13.3</ecNumber>
    </recommendedName>
</protein>
<dbReference type="InterPro" id="IPR036097">
    <property type="entry name" value="HisK_dim/P_sf"/>
</dbReference>
<dbReference type="Gene3D" id="3.40.50.2300">
    <property type="match status" value="1"/>
</dbReference>
<name>A0A2Z2P608_9GAMM</name>
<dbReference type="InterPro" id="IPR004358">
    <property type="entry name" value="Sig_transdc_His_kin-like_C"/>
</dbReference>
<evidence type="ECO:0000256" key="11">
    <source>
        <dbReference type="ARBA" id="ARBA00022840"/>
    </source>
</evidence>
<feature type="domain" description="Histidine kinase" evidence="20">
    <location>
        <begin position="329"/>
        <end position="553"/>
    </location>
</feature>
<evidence type="ECO:0000256" key="4">
    <source>
        <dbReference type="ARBA" id="ARBA00022475"/>
    </source>
</evidence>
<dbReference type="NCBIfam" id="TIGR00229">
    <property type="entry name" value="sensory_box"/>
    <property type="match status" value="1"/>
</dbReference>
<dbReference type="Proteomes" id="UP000250079">
    <property type="component" value="Chromosome"/>
</dbReference>
<dbReference type="GO" id="GO:0005886">
    <property type="term" value="C:plasma membrane"/>
    <property type="evidence" value="ECO:0007669"/>
    <property type="project" value="UniProtKB-SubCell"/>
</dbReference>
<dbReference type="Pfam" id="PF01627">
    <property type="entry name" value="Hpt"/>
    <property type="match status" value="2"/>
</dbReference>
<comment type="caution">
    <text evidence="16">Lacks conserved residue(s) required for the propagation of feature annotation.</text>
</comment>
<dbReference type="InterPro" id="IPR036641">
    <property type="entry name" value="HPT_dom_sf"/>
</dbReference>
<dbReference type="GO" id="GO:0005524">
    <property type="term" value="F:ATP binding"/>
    <property type="evidence" value="ECO:0007669"/>
    <property type="project" value="UniProtKB-KW"/>
</dbReference>
<dbReference type="Pfam" id="PF00072">
    <property type="entry name" value="Response_reg"/>
    <property type="match status" value="1"/>
</dbReference>
<evidence type="ECO:0000256" key="15">
    <source>
        <dbReference type="ARBA" id="ARBA00023306"/>
    </source>
</evidence>
<dbReference type="InterPro" id="IPR001789">
    <property type="entry name" value="Sig_transdc_resp-reg_receiver"/>
</dbReference>
<dbReference type="InterPro" id="IPR036890">
    <property type="entry name" value="HATPase_C_sf"/>
</dbReference>
<evidence type="ECO:0000313" key="24">
    <source>
        <dbReference type="EMBL" id="ASJ75284.1"/>
    </source>
</evidence>
<feature type="transmembrane region" description="Helical" evidence="19">
    <location>
        <begin position="9"/>
        <end position="30"/>
    </location>
</feature>
<keyword evidence="9" id="KW-0547">Nucleotide-binding</keyword>
<evidence type="ECO:0000313" key="25">
    <source>
        <dbReference type="Proteomes" id="UP000250079"/>
    </source>
</evidence>
<keyword evidence="13" id="KW-0902">Two-component regulatory system</keyword>
<dbReference type="PANTHER" id="PTHR43047">
    <property type="entry name" value="TWO-COMPONENT HISTIDINE PROTEIN KINASE"/>
    <property type="match status" value="1"/>
</dbReference>
<dbReference type="InterPro" id="IPR013767">
    <property type="entry name" value="PAS_fold"/>
</dbReference>